<feature type="transmembrane region" description="Helical" evidence="1">
    <location>
        <begin position="24"/>
        <end position="45"/>
    </location>
</feature>
<accession>A0A941HT15</accession>
<dbReference type="EMBL" id="JAGSIE010000020">
    <property type="protein sequence ID" value="MBR7553973.1"/>
    <property type="molecule type" value="Genomic_DNA"/>
</dbReference>
<organism evidence="2 3">
    <name type="scientific">Allobacillus saliphilus</name>
    <dbReference type="NCBI Taxonomy" id="2912308"/>
    <lineage>
        <taxon>Bacteria</taxon>
        <taxon>Bacillati</taxon>
        <taxon>Bacillota</taxon>
        <taxon>Bacilli</taxon>
        <taxon>Bacillales</taxon>
        <taxon>Bacillaceae</taxon>
        <taxon>Allobacillus</taxon>
    </lineage>
</organism>
<keyword evidence="1" id="KW-0812">Transmembrane</keyword>
<proteinExistence type="predicted"/>
<gene>
    <name evidence="2" type="ORF">KC820_07380</name>
</gene>
<dbReference type="RefSeq" id="WP_212369854.1">
    <property type="nucleotide sequence ID" value="NZ_JAGSIE010000020.1"/>
</dbReference>
<evidence type="ECO:0000313" key="3">
    <source>
        <dbReference type="Proteomes" id="UP000675431"/>
    </source>
</evidence>
<reference evidence="2 3" key="1">
    <citation type="submission" date="2021-04" db="EMBL/GenBank/DDBJ databases">
        <title>Allobacillus sp. nov. SKP8-2 isolated from shrimp paste.</title>
        <authorList>
            <person name="Tanasupawat S."/>
            <person name="Yiamsombat S."/>
            <person name="Kanchanasin P."/>
            <person name="Kuncharoen N."/>
        </authorList>
    </citation>
    <scope>NUCLEOTIDE SEQUENCE [LARGE SCALE GENOMIC DNA]</scope>
    <source>
        <strain evidence="2 3">SKP8-2</strain>
    </source>
</reference>
<keyword evidence="1" id="KW-0472">Membrane</keyword>
<feature type="transmembrane region" description="Helical" evidence="1">
    <location>
        <begin position="52"/>
        <end position="73"/>
    </location>
</feature>
<sequence>MGNIPAYLLLSIYVVYLLVSPKTIIFWPVFFLIGLIYAVYTLLYWKKHEEAFNIYVSLGLLVASVALFGFTFVDYLLKMVFSSIVF</sequence>
<evidence type="ECO:0000256" key="1">
    <source>
        <dbReference type="SAM" id="Phobius"/>
    </source>
</evidence>
<dbReference type="AlphaFoldDB" id="A0A941HT15"/>
<keyword evidence="3" id="KW-1185">Reference proteome</keyword>
<evidence type="ECO:0000313" key="2">
    <source>
        <dbReference type="EMBL" id="MBR7553973.1"/>
    </source>
</evidence>
<comment type="caution">
    <text evidence="2">The sequence shown here is derived from an EMBL/GenBank/DDBJ whole genome shotgun (WGS) entry which is preliminary data.</text>
</comment>
<dbReference type="Proteomes" id="UP000675431">
    <property type="component" value="Unassembled WGS sequence"/>
</dbReference>
<protein>
    <submittedName>
        <fullName evidence="2">Uncharacterized protein</fullName>
    </submittedName>
</protein>
<name>A0A941HT15_9BACI</name>
<keyword evidence="1" id="KW-1133">Transmembrane helix</keyword>